<sequence length="430" mass="46636">MKVAVIGTGYVGLVTGVVLAELGNDVVCVDNDPEKIDKLRNGIPPIYEPGVEEMLKSGLRDGFLSISDSISEATRASEIVFIAVGTPPGDDGTPDLTAVRAVAAEIGKAIDKYTVVVNKSTVPVGSGELVETIIAEQGADRSSFDVVSNPEFLREGSAIYDTLNPDRIVIGAKSREAAVKLVELYAPIEKPMIITDLESAEMIKYASNSLLATKISFINAISRLCELTGANVADVAKGVGADNRIGPQFLGAGLGWGGSCFPKDVQGLIKISERYGYDFRLLREAWNINAEQTQHFLGRIESKLGSLADKNIALLGLAFKPNTDDIRFAKSLEIIEYILERGGNVTAYDPVATEHVRDLFPSVTYVDSVYEVSNQADALVLVTEWNEFKQIDLDRLGGPMRQRLLFDGRRVYSKQLAERAGFEYFTVGSS</sequence>
<name>A0A809SDW8_9BACT</name>
<comment type="similarity">
    <text evidence="2 7">Belongs to the UDP-glucose/GDP-mannose dehydrogenase family.</text>
</comment>
<dbReference type="PIRSF" id="PIRSF000124">
    <property type="entry name" value="UDPglc_GDPman_dh"/>
    <property type="match status" value="1"/>
</dbReference>
<feature type="binding site" evidence="10">
    <location>
        <position position="35"/>
    </location>
    <ligand>
        <name>NAD(+)</name>
        <dbReference type="ChEBI" id="CHEBI:57540"/>
    </ligand>
</feature>
<feature type="binding site" evidence="9">
    <location>
        <begin position="249"/>
        <end position="253"/>
    </location>
    <ligand>
        <name>substrate</name>
    </ligand>
</feature>
<dbReference type="GO" id="GO:0003979">
    <property type="term" value="F:UDP-glucose 6-dehydrogenase activity"/>
    <property type="evidence" value="ECO:0007669"/>
    <property type="project" value="UniProtKB-EC"/>
</dbReference>
<dbReference type="Pfam" id="PF03720">
    <property type="entry name" value="UDPG_MGDP_dh_C"/>
    <property type="match status" value="1"/>
</dbReference>
<dbReference type="InterPro" id="IPR017476">
    <property type="entry name" value="UDP-Glc/GDP-Man"/>
</dbReference>
<feature type="binding site" evidence="10">
    <location>
        <position position="30"/>
    </location>
    <ligand>
        <name>NAD(+)</name>
        <dbReference type="ChEBI" id="CHEBI:57540"/>
    </ligand>
</feature>
<keyword evidence="4 7" id="KW-0560">Oxidoreductase</keyword>
<feature type="binding site" evidence="10">
    <location>
        <position position="155"/>
    </location>
    <ligand>
        <name>NAD(+)</name>
        <dbReference type="ChEBI" id="CHEBI:57540"/>
    </ligand>
</feature>
<dbReference type="GO" id="GO:0006065">
    <property type="term" value="P:UDP-glucuronate biosynthetic process"/>
    <property type="evidence" value="ECO:0007669"/>
    <property type="project" value="UniProtKB-UniPathway"/>
</dbReference>
<feature type="binding site" evidence="10">
    <location>
        <position position="263"/>
    </location>
    <ligand>
        <name>NAD(+)</name>
        <dbReference type="ChEBI" id="CHEBI:57540"/>
    </ligand>
</feature>
<dbReference type="GO" id="GO:0000271">
    <property type="term" value="P:polysaccharide biosynthetic process"/>
    <property type="evidence" value="ECO:0007669"/>
    <property type="project" value="InterPro"/>
</dbReference>
<feature type="binding site" evidence="10">
    <location>
        <position position="86"/>
    </location>
    <ligand>
        <name>NAD(+)</name>
        <dbReference type="ChEBI" id="CHEBI:57540"/>
    </ligand>
</feature>
<evidence type="ECO:0000256" key="9">
    <source>
        <dbReference type="PIRSR" id="PIRSR500134-2"/>
    </source>
</evidence>
<dbReference type="PANTHER" id="PTHR43750:SF3">
    <property type="entry name" value="UDP-GLUCOSE 6-DEHYDROGENASE TUAD"/>
    <property type="match status" value="1"/>
</dbReference>
<dbReference type="UniPathway" id="UPA00038">
    <property type="reaction ID" value="UER00491"/>
</dbReference>
<evidence type="ECO:0000256" key="1">
    <source>
        <dbReference type="ARBA" id="ARBA00004701"/>
    </source>
</evidence>
<dbReference type="Pfam" id="PF00984">
    <property type="entry name" value="UDPG_MGDP_dh"/>
    <property type="match status" value="1"/>
</dbReference>
<organism evidence="12 13">
    <name type="scientific">Candidatus Nitrosymbiomonas proteolyticus</name>
    <dbReference type="NCBI Taxonomy" id="2608984"/>
    <lineage>
        <taxon>Bacteria</taxon>
        <taxon>Bacillati</taxon>
        <taxon>Armatimonadota</taxon>
        <taxon>Armatimonadota incertae sedis</taxon>
        <taxon>Candidatus Nitrosymbiomonas</taxon>
    </lineage>
</organism>
<feature type="binding site" evidence="10">
    <location>
        <position position="327"/>
    </location>
    <ligand>
        <name>NAD(+)</name>
        <dbReference type="ChEBI" id="CHEBI:57540"/>
    </ligand>
</feature>
<dbReference type="Gene3D" id="1.20.5.100">
    <property type="entry name" value="Cytochrome c1, transmembrane anchor, C-terminal"/>
    <property type="match status" value="1"/>
</dbReference>
<dbReference type="Proteomes" id="UP000662873">
    <property type="component" value="Chromosome"/>
</dbReference>
<dbReference type="InterPro" id="IPR014026">
    <property type="entry name" value="UDP-Glc/GDP-Man_DH_dimer"/>
</dbReference>
<dbReference type="EC" id="1.1.1.22" evidence="3 7"/>
<evidence type="ECO:0000313" key="12">
    <source>
        <dbReference type="EMBL" id="BBO23404.1"/>
    </source>
</evidence>
<evidence type="ECO:0000256" key="2">
    <source>
        <dbReference type="ARBA" id="ARBA00006601"/>
    </source>
</evidence>
<dbReference type="GO" id="GO:0051287">
    <property type="term" value="F:NAD binding"/>
    <property type="evidence" value="ECO:0007669"/>
    <property type="project" value="InterPro"/>
</dbReference>
<dbReference type="InterPro" id="IPR001732">
    <property type="entry name" value="UDP-Glc/GDP-Man_DH_N"/>
</dbReference>
<dbReference type="NCBIfam" id="TIGR03026">
    <property type="entry name" value="NDP-sugDHase"/>
    <property type="match status" value="1"/>
</dbReference>
<evidence type="ECO:0000256" key="5">
    <source>
        <dbReference type="ARBA" id="ARBA00023027"/>
    </source>
</evidence>
<dbReference type="InterPro" id="IPR028357">
    <property type="entry name" value="UDPglc_DH_bac"/>
</dbReference>
<dbReference type="SUPFAM" id="SSF51735">
    <property type="entry name" value="NAD(P)-binding Rossmann-fold domains"/>
    <property type="match status" value="1"/>
</dbReference>
<feature type="active site" description="Nucleophile" evidence="8">
    <location>
        <position position="260"/>
    </location>
</feature>
<feature type="binding site" evidence="10">
    <location>
        <position position="121"/>
    </location>
    <ligand>
        <name>NAD(+)</name>
        <dbReference type="ChEBI" id="CHEBI:57540"/>
    </ligand>
</feature>
<reference evidence="12" key="1">
    <citation type="journal article" name="DNA Res.">
        <title>The physiological potential of anammox bacteria as revealed by their core genome structure.</title>
        <authorList>
            <person name="Okubo T."/>
            <person name="Toyoda A."/>
            <person name="Fukuhara K."/>
            <person name="Uchiyama I."/>
            <person name="Harigaya Y."/>
            <person name="Kuroiwa M."/>
            <person name="Suzuki T."/>
            <person name="Murakami Y."/>
            <person name="Suwa Y."/>
            <person name="Takami H."/>
        </authorList>
    </citation>
    <scope>NUCLEOTIDE SEQUENCE</scope>
    <source>
        <strain evidence="12">317325-2</strain>
    </source>
</reference>
<dbReference type="PANTHER" id="PTHR43750">
    <property type="entry name" value="UDP-GLUCOSE 6-DEHYDROGENASE TUAD"/>
    <property type="match status" value="1"/>
</dbReference>
<comment type="catalytic activity">
    <reaction evidence="6 7">
        <text>UDP-alpha-D-glucose + 2 NAD(+) + H2O = UDP-alpha-D-glucuronate + 2 NADH + 3 H(+)</text>
        <dbReference type="Rhea" id="RHEA:23596"/>
        <dbReference type="ChEBI" id="CHEBI:15377"/>
        <dbReference type="ChEBI" id="CHEBI:15378"/>
        <dbReference type="ChEBI" id="CHEBI:57540"/>
        <dbReference type="ChEBI" id="CHEBI:57945"/>
        <dbReference type="ChEBI" id="CHEBI:58052"/>
        <dbReference type="ChEBI" id="CHEBI:58885"/>
        <dbReference type="EC" id="1.1.1.22"/>
    </reaction>
</comment>
<dbReference type="SUPFAM" id="SSF52413">
    <property type="entry name" value="UDP-glucose/GDP-mannose dehydrogenase C-terminal domain"/>
    <property type="match status" value="1"/>
</dbReference>
<dbReference type="AlphaFoldDB" id="A0A809SDW8"/>
<comment type="pathway">
    <text evidence="1">Nucleotide-sugar biosynthesis; UDP-alpha-D-glucuronate biosynthesis; UDP-alpha-D-glucuronate from UDP-alpha-D-glucose: step 1/1.</text>
</comment>
<evidence type="ECO:0000256" key="3">
    <source>
        <dbReference type="ARBA" id="ARBA00012954"/>
    </source>
</evidence>
<dbReference type="PIRSF" id="PIRSF500134">
    <property type="entry name" value="UDPglc_DH_bac"/>
    <property type="match status" value="1"/>
</dbReference>
<evidence type="ECO:0000313" key="13">
    <source>
        <dbReference type="Proteomes" id="UP000662873"/>
    </source>
</evidence>
<evidence type="ECO:0000256" key="4">
    <source>
        <dbReference type="ARBA" id="ARBA00023002"/>
    </source>
</evidence>
<dbReference type="InterPro" id="IPR014027">
    <property type="entry name" value="UDP-Glc/GDP-Man_DH_C"/>
</dbReference>
<dbReference type="InterPro" id="IPR036220">
    <property type="entry name" value="UDP-Glc/GDP-Man_DH_C_sf"/>
</dbReference>
<dbReference type="EMBL" id="AP021858">
    <property type="protein sequence ID" value="BBO23404.1"/>
    <property type="molecule type" value="Genomic_DNA"/>
</dbReference>
<dbReference type="SUPFAM" id="SSF48179">
    <property type="entry name" value="6-phosphogluconate dehydrogenase C-terminal domain-like"/>
    <property type="match status" value="1"/>
</dbReference>
<feature type="binding site" evidence="9">
    <location>
        <position position="257"/>
    </location>
    <ligand>
        <name>substrate</name>
    </ligand>
</feature>
<gene>
    <name evidence="12" type="ORF">NPRO_09990</name>
</gene>
<dbReference type="InterPro" id="IPR008927">
    <property type="entry name" value="6-PGluconate_DH-like_C_sf"/>
</dbReference>
<feature type="binding site" evidence="9">
    <location>
        <position position="204"/>
    </location>
    <ligand>
        <name>substrate</name>
    </ligand>
</feature>
<dbReference type="Gene3D" id="3.40.50.720">
    <property type="entry name" value="NAD(P)-binding Rossmann-like Domain"/>
    <property type="match status" value="2"/>
</dbReference>
<dbReference type="Pfam" id="PF03721">
    <property type="entry name" value="UDPG_MGDP_dh_N"/>
    <property type="match status" value="1"/>
</dbReference>
<dbReference type="InterPro" id="IPR036291">
    <property type="entry name" value="NAD(P)-bd_dom_sf"/>
</dbReference>
<dbReference type="SMART" id="SM00984">
    <property type="entry name" value="UDPG_MGDP_dh_C"/>
    <property type="match status" value="1"/>
</dbReference>
<proteinExistence type="inferred from homology"/>
<evidence type="ECO:0000256" key="10">
    <source>
        <dbReference type="PIRSR" id="PIRSR500134-3"/>
    </source>
</evidence>
<accession>A0A809SDW8</accession>
<evidence type="ECO:0000256" key="6">
    <source>
        <dbReference type="ARBA" id="ARBA00047473"/>
    </source>
</evidence>
<protein>
    <recommendedName>
        <fullName evidence="3 7">UDP-glucose 6-dehydrogenase</fullName>
        <ecNumber evidence="3 7">1.1.1.22</ecNumber>
    </recommendedName>
</protein>
<dbReference type="KEGG" id="npy:NPRO_09990"/>
<keyword evidence="5 7" id="KW-0520">NAD</keyword>
<feature type="domain" description="UDP-glucose/GDP-mannose dehydrogenase C-terminal" evidence="11">
    <location>
        <begin position="313"/>
        <end position="414"/>
    </location>
</feature>
<evidence type="ECO:0000256" key="7">
    <source>
        <dbReference type="PIRNR" id="PIRNR000124"/>
    </source>
</evidence>
<evidence type="ECO:0000256" key="8">
    <source>
        <dbReference type="PIRSR" id="PIRSR500134-1"/>
    </source>
</evidence>
<feature type="binding site" evidence="9">
    <location>
        <begin position="152"/>
        <end position="155"/>
    </location>
    <ligand>
        <name>substrate</name>
    </ligand>
</feature>
<feature type="binding site" evidence="9">
    <location>
        <position position="320"/>
    </location>
    <ligand>
        <name>substrate</name>
    </ligand>
</feature>
<evidence type="ECO:0000259" key="11">
    <source>
        <dbReference type="SMART" id="SM00984"/>
    </source>
</evidence>